<evidence type="ECO:0000313" key="1">
    <source>
        <dbReference type="EMBL" id="MED6200234.1"/>
    </source>
</evidence>
<sequence>MDAYLQGIQWIVAPAKLLFGILSRRMLGDPGSLNYIDNHCISGLAIYSVVPIQETQNFLIIFLHRRSNFDEPYKMMIYESTIDSWYHASEPPNPNNFILQQSVVIGRRVYWINLAGEFPHKPLSLLSYSTVDGSWLVGPVPPELQISNSPRLVSIGCELYYIDMERTPTNHQLHIKPVSIDKDNKFQWGPLLTIPSHDLFTIPRISIHDYLFGFCRRIIDVFVKTSTVSSIKIHSKIILKMINKTTESSWNQARLNSIETLSSVKCFTSSLPWDNSSNTPSMSAYKSSDYV</sequence>
<dbReference type="Proteomes" id="UP001341840">
    <property type="component" value="Unassembled WGS sequence"/>
</dbReference>
<keyword evidence="2" id="KW-1185">Reference proteome</keyword>
<organism evidence="1 2">
    <name type="scientific">Stylosanthes scabra</name>
    <dbReference type="NCBI Taxonomy" id="79078"/>
    <lineage>
        <taxon>Eukaryota</taxon>
        <taxon>Viridiplantae</taxon>
        <taxon>Streptophyta</taxon>
        <taxon>Embryophyta</taxon>
        <taxon>Tracheophyta</taxon>
        <taxon>Spermatophyta</taxon>
        <taxon>Magnoliopsida</taxon>
        <taxon>eudicotyledons</taxon>
        <taxon>Gunneridae</taxon>
        <taxon>Pentapetalae</taxon>
        <taxon>rosids</taxon>
        <taxon>fabids</taxon>
        <taxon>Fabales</taxon>
        <taxon>Fabaceae</taxon>
        <taxon>Papilionoideae</taxon>
        <taxon>50 kb inversion clade</taxon>
        <taxon>dalbergioids sensu lato</taxon>
        <taxon>Dalbergieae</taxon>
        <taxon>Pterocarpus clade</taxon>
        <taxon>Stylosanthes</taxon>
    </lineage>
</organism>
<comment type="caution">
    <text evidence="1">The sequence shown here is derived from an EMBL/GenBank/DDBJ whole genome shotgun (WGS) entry which is preliminary data.</text>
</comment>
<name>A0ABU6XSQ8_9FABA</name>
<evidence type="ECO:0000313" key="2">
    <source>
        <dbReference type="Proteomes" id="UP001341840"/>
    </source>
</evidence>
<proteinExistence type="predicted"/>
<dbReference type="EMBL" id="JASCZI010212753">
    <property type="protein sequence ID" value="MED6200234.1"/>
    <property type="molecule type" value="Genomic_DNA"/>
</dbReference>
<reference evidence="1 2" key="1">
    <citation type="journal article" date="2023" name="Plants (Basel)">
        <title>Bridging the Gap: Combining Genomics and Transcriptomics Approaches to Understand Stylosanthes scabra, an Orphan Legume from the Brazilian Caatinga.</title>
        <authorList>
            <person name="Ferreira-Neto J.R.C."/>
            <person name="da Silva M.D."/>
            <person name="Binneck E."/>
            <person name="de Melo N.F."/>
            <person name="da Silva R.H."/>
            <person name="de Melo A.L.T.M."/>
            <person name="Pandolfi V."/>
            <person name="Bustamante F.O."/>
            <person name="Brasileiro-Vidal A.C."/>
            <person name="Benko-Iseppon A.M."/>
        </authorList>
    </citation>
    <scope>NUCLEOTIDE SEQUENCE [LARGE SCALE GENOMIC DNA]</scope>
    <source>
        <tissue evidence="1">Leaves</tissue>
    </source>
</reference>
<protein>
    <submittedName>
        <fullName evidence="1">Uncharacterized protein</fullName>
    </submittedName>
</protein>
<gene>
    <name evidence="1" type="ORF">PIB30_083150</name>
</gene>
<accession>A0ABU6XSQ8</accession>